<dbReference type="Proteomes" id="UP001233172">
    <property type="component" value="Unassembled WGS sequence"/>
</dbReference>
<reference evidence="1" key="1">
    <citation type="journal article" date="2023" name="PLoS Negl. Trop. Dis.">
        <title>A genome sequence for Biomphalaria pfeifferi, the major vector snail for the human-infecting parasite Schistosoma mansoni.</title>
        <authorList>
            <person name="Bu L."/>
            <person name="Lu L."/>
            <person name="Laidemitt M.R."/>
            <person name="Zhang S.M."/>
            <person name="Mutuku M."/>
            <person name="Mkoji G."/>
            <person name="Steinauer M."/>
            <person name="Loker E.S."/>
        </authorList>
    </citation>
    <scope>NUCLEOTIDE SEQUENCE</scope>
    <source>
        <strain evidence="1">KasaAsao</strain>
    </source>
</reference>
<gene>
    <name evidence="1" type="ORF">Bpfe_008535</name>
</gene>
<accession>A0AAD8FEJ9</accession>
<name>A0AAD8FEJ9_BIOPF</name>
<dbReference type="AlphaFoldDB" id="A0AAD8FEJ9"/>
<evidence type="ECO:0000313" key="1">
    <source>
        <dbReference type="EMBL" id="KAK0062042.1"/>
    </source>
</evidence>
<protein>
    <submittedName>
        <fullName evidence="1">Uncharacterized protein</fullName>
    </submittedName>
</protein>
<proteinExistence type="predicted"/>
<sequence length="188" mass="21495">MLNSALVRMLNSALVRMLNSALVRHHKRRLKSRVNHNIIQLVCACLAETPSRPFDASPAAQVFAFTLGICPNAYIASSPLSTFDLIGAPQGKLKNDNLTFITFKLAKLINYFKTLDDGWDERYTQRAIRHLSQPTQPHPKLDKLLSYGMTQRCPYFFPRMGARYDKSMWVSGWIRFCKPRTVFGQDTL</sequence>
<comment type="caution">
    <text evidence="1">The sequence shown here is derived from an EMBL/GenBank/DDBJ whole genome shotgun (WGS) entry which is preliminary data.</text>
</comment>
<organism evidence="1 2">
    <name type="scientific">Biomphalaria pfeifferi</name>
    <name type="common">Bloodfluke planorb</name>
    <name type="synonym">Freshwater snail</name>
    <dbReference type="NCBI Taxonomy" id="112525"/>
    <lineage>
        <taxon>Eukaryota</taxon>
        <taxon>Metazoa</taxon>
        <taxon>Spiralia</taxon>
        <taxon>Lophotrochozoa</taxon>
        <taxon>Mollusca</taxon>
        <taxon>Gastropoda</taxon>
        <taxon>Heterobranchia</taxon>
        <taxon>Euthyneura</taxon>
        <taxon>Panpulmonata</taxon>
        <taxon>Hygrophila</taxon>
        <taxon>Lymnaeoidea</taxon>
        <taxon>Planorbidae</taxon>
        <taxon>Biomphalaria</taxon>
    </lineage>
</organism>
<keyword evidence="2" id="KW-1185">Reference proteome</keyword>
<dbReference type="EMBL" id="JASAOG010000027">
    <property type="protein sequence ID" value="KAK0062042.1"/>
    <property type="molecule type" value="Genomic_DNA"/>
</dbReference>
<evidence type="ECO:0000313" key="2">
    <source>
        <dbReference type="Proteomes" id="UP001233172"/>
    </source>
</evidence>
<reference evidence="1" key="2">
    <citation type="submission" date="2023-04" db="EMBL/GenBank/DDBJ databases">
        <authorList>
            <person name="Bu L."/>
            <person name="Lu L."/>
            <person name="Laidemitt M.R."/>
            <person name="Zhang S.M."/>
            <person name="Mutuku M."/>
            <person name="Mkoji G."/>
            <person name="Steinauer M."/>
            <person name="Loker E.S."/>
        </authorList>
    </citation>
    <scope>NUCLEOTIDE SEQUENCE</scope>
    <source>
        <strain evidence="1">KasaAsao</strain>
        <tissue evidence="1">Whole Snail</tissue>
    </source>
</reference>